<dbReference type="EMBL" id="AZHW01000249">
    <property type="protein sequence ID" value="ETX01285.1"/>
    <property type="molecule type" value="Genomic_DNA"/>
</dbReference>
<dbReference type="GO" id="GO:0007165">
    <property type="term" value="P:signal transduction"/>
    <property type="evidence" value="ECO:0007669"/>
    <property type="project" value="InterPro"/>
</dbReference>
<accession>W4LTW2</accession>
<protein>
    <recommendedName>
        <fullName evidence="1">TIR domain-containing protein</fullName>
    </recommendedName>
</protein>
<sequence length="463" mass="53019">MFVSYAHVDNQTYGQDQGWVEQLVGLLRELLPQNLQRGRPDIWFDSRLPGSEPVPVHIREAVTQAATLLVILSKNYFSSEWCQAELELFLDAANQTGADGRIFLVRVDDLEPSQRPKPLQGLIGYEFFIRDEDDQTPYVLGSPMAPNRKLYFRRLDALRRELAGQLLQMKEIEEAKEKQAAVSVPDQPAIFLAEVTPDLEDARDNIRSHLKQMDFRVLPETLYDRSPVAYQTAAADDLARSLVFIQLLGPYVTPKAPDLPKGYEGLQLDIAEAKGLPILRWYHPDLDSASFRDQELLQRADVMVMGFEEFKREVVNTAREQITKQKWDEQKIDDAFILVQDNTPKQNGSKVIQDFLDQQRMFYDTANHEENIEVLVDTYGFHGLIIVYDHGQGQWAKQQLRTCRKLMLQKRQRAPIICVVYTVPPHEEPNLGIRLPQVRHLPVDDRISLAAFLSEVQARAAAS</sequence>
<comment type="caution">
    <text evidence="2">The sequence shown here is derived from an EMBL/GenBank/DDBJ whole genome shotgun (WGS) entry which is preliminary data.</text>
</comment>
<evidence type="ECO:0000259" key="1">
    <source>
        <dbReference type="PROSITE" id="PS50104"/>
    </source>
</evidence>
<evidence type="ECO:0000313" key="3">
    <source>
        <dbReference type="Proteomes" id="UP000019141"/>
    </source>
</evidence>
<dbReference type="SUPFAM" id="SSF52200">
    <property type="entry name" value="Toll/Interleukin receptor TIR domain"/>
    <property type="match status" value="1"/>
</dbReference>
<dbReference type="HOGENOM" id="CLU_539300_0_0_7"/>
<proteinExistence type="predicted"/>
<dbReference type="Gene3D" id="3.40.50.10140">
    <property type="entry name" value="Toll/interleukin-1 receptor homology (TIR) domain"/>
    <property type="match status" value="1"/>
</dbReference>
<dbReference type="InterPro" id="IPR000157">
    <property type="entry name" value="TIR_dom"/>
</dbReference>
<dbReference type="Pfam" id="PF13676">
    <property type="entry name" value="TIR_2"/>
    <property type="match status" value="1"/>
</dbReference>
<reference evidence="2 3" key="1">
    <citation type="journal article" date="2014" name="Nature">
        <title>An environmental bacterial taxon with a large and distinct metabolic repertoire.</title>
        <authorList>
            <person name="Wilson M.C."/>
            <person name="Mori T."/>
            <person name="Ruckert C."/>
            <person name="Uria A.R."/>
            <person name="Helf M.J."/>
            <person name="Takada K."/>
            <person name="Gernert C."/>
            <person name="Steffens U.A."/>
            <person name="Heycke N."/>
            <person name="Schmitt S."/>
            <person name="Rinke C."/>
            <person name="Helfrich E.J."/>
            <person name="Brachmann A.O."/>
            <person name="Gurgui C."/>
            <person name="Wakimoto T."/>
            <person name="Kracht M."/>
            <person name="Crusemann M."/>
            <person name="Hentschel U."/>
            <person name="Abe I."/>
            <person name="Matsunaga S."/>
            <person name="Kalinowski J."/>
            <person name="Takeyama H."/>
            <person name="Piel J."/>
        </authorList>
    </citation>
    <scope>NUCLEOTIDE SEQUENCE [LARGE SCALE GENOMIC DNA]</scope>
    <source>
        <strain evidence="3">TSY1</strain>
    </source>
</reference>
<organism evidence="2 3">
    <name type="scientific">Entotheonella factor</name>
    <dbReference type="NCBI Taxonomy" id="1429438"/>
    <lineage>
        <taxon>Bacteria</taxon>
        <taxon>Pseudomonadati</taxon>
        <taxon>Nitrospinota/Tectimicrobiota group</taxon>
        <taxon>Candidatus Tectimicrobiota</taxon>
        <taxon>Candidatus Entotheonellia</taxon>
        <taxon>Candidatus Entotheonellales</taxon>
        <taxon>Candidatus Entotheonellaceae</taxon>
        <taxon>Candidatus Entotheonella</taxon>
    </lineage>
</organism>
<dbReference type="PATRIC" id="fig|1429438.4.peg.1690"/>
<evidence type="ECO:0000313" key="2">
    <source>
        <dbReference type="EMBL" id="ETX01285.1"/>
    </source>
</evidence>
<feature type="domain" description="TIR" evidence="1">
    <location>
        <begin position="1"/>
        <end position="166"/>
    </location>
</feature>
<name>W4LTW2_ENTF1</name>
<gene>
    <name evidence="2" type="ORF">ETSY1_07915</name>
</gene>
<dbReference type="PROSITE" id="PS50104">
    <property type="entry name" value="TIR"/>
    <property type="match status" value="1"/>
</dbReference>
<dbReference type="InterPro" id="IPR035897">
    <property type="entry name" value="Toll_tir_struct_dom_sf"/>
</dbReference>
<dbReference type="SMART" id="SM00255">
    <property type="entry name" value="TIR"/>
    <property type="match status" value="1"/>
</dbReference>
<dbReference type="AlphaFoldDB" id="W4LTW2"/>
<dbReference type="Proteomes" id="UP000019141">
    <property type="component" value="Unassembled WGS sequence"/>
</dbReference>
<keyword evidence="3" id="KW-1185">Reference proteome</keyword>